<keyword evidence="3" id="KW-1185">Reference proteome</keyword>
<dbReference type="EMBL" id="JBHSNF010000005">
    <property type="protein sequence ID" value="MFC5527561.1"/>
    <property type="molecule type" value="Genomic_DNA"/>
</dbReference>
<keyword evidence="1" id="KW-0732">Signal</keyword>
<gene>
    <name evidence="2" type="ORF">ACFPPA_17595</name>
</gene>
<evidence type="ECO:0000313" key="3">
    <source>
        <dbReference type="Proteomes" id="UP001596114"/>
    </source>
</evidence>
<organism evidence="2 3">
    <name type="scientific">Rhodanobacter ginsengisoli</name>
    <dbReference type="NCBI Taxonomy" id="418646"/>
    <lineage>
        <taxon>Bacteria</taxon>
        <taxon>Pseudomonadati</taxon>
        <taxon>Pseudomonadota</taxon>
        <taxon>Gammaproteobacteria</taxon>
        <taxon>Lysobacterales</taxon>
        <taxon>Rhodanobacteraceae</taxon>
        <taxon>Rhodanobacter</taxon>
    </lineage>
</organism>
<feature type="signal peptide" evidence="1">
    <location>
        <begin position="1"/>
        <end position="24"/>
    </location>
</feature>
<protein>
    <submittedName>
        <fullName evidence="2">Uncharacterized protein</fullName>
    </submittedName>
</protein>
<name>A0ABW0QSR4_9GAMM</name>
<proteinExistence type="predicted"/>
<sequence>MRLTTTFAILAAAVMASGTVTARAADPAAPPTATIFAPGTVAAAPLDLGDTVNGGKHSMGAQLGPDHRTLYFYSERRLSPSDPNGAAPRNNGDDHIWQVSLARWLHAPARGGR</sequence>
<accession>A0ABW0QSR4</accession>
<evidence type="ECO:0000313" key="2">
    <source>
        <dbReference type="EMBL" id="MFC5527561.1"/>
    </source>
</evidence>
<reference evidence="3" key="1">
    <citation type="journal article" date="2019" name="Int. J. Syst. Evol. Microbiol.">
        <title>The Global Catalogue of Microorganisms (GCM) 10K type strain sequencing project: providing services to taxonomists for standard genome sequencing and annotation.</title>
        <authorList>
            <consortium name="The Broad Institute Genomics Platform"/>
            <consortium name="The Broad Institute Genome Sequencing Center for Infectious Disease"/>
            <person name="Wu L."/>
            <person name="Ma J."/>
        </authorList>
    </citation>
    <scope>NUCLEOTIDE SEQUENCE [LARGE SCALE GENOMIC DNA]</scope>
    <source>
        <strain evidence="3">CGMCC 1.16619</strain>
    </source>
</reference>
<comment type="caution">
    <text evidence="2">The sequence shown here is derived from an EMBL/GenBank/DDBJ whole genome shotgun (WGS) entry which is preliminary data.</text>
</comment>
<dbReference type="RefSeq" id="WP_377322293.1">
    <property type="nucleotide sequence ID" value="NZ_JBHSNF010000005.1"/>
</dbReference>
<evidence type="ECO:0000256" key="1">
    <source>
        <dbReference type="SAM" id="SignalP"/>
    </source>
</evidence>
<dbReference type="Proteomes" id="UP001596114">
    <property type="component" value="Unassembled WGS sequence"/>
</dbReference>
<feature type="chain" id="PRO_5045338471" evidence="1">
    <location>
        <begin position="25"/>
        <end position="113"/>
    </location>
</feature>